<keyword evidence="2" id="KW-0808">Transferase</keyword>
<dbReference type="PANTHER" id="PTHR31147">
    <property type="entry name" value="ACYL TRANSFERASE 4"/>
    <property type="match status" value="1"/>
</dbReference>
<dbReference type="AlphaFoldDB" id="A0A540LTM8"/>
<sequence>MAPMLKFNVQVSKPELIQPQKPTPREFKYLSNIDDQKGLRNHIPFVHFYPPSLASSSKDPVVMIKQALAKALVYYYPVAGRLRCAAKGKLVVDCCGEGVVFREGDANIKLAQLHQVEGGPKPPFPQWECFLADDLWGSVLITDSPLLRMQVTRLTCGGFVLAYTFNHCICDAYGAYLFMTAVSEFCLNPTRTAPSSLPSWGRETLNPRSPPTISYPHHEYDITSSTNHDPTISYAESDFKSLAQTSLFLSQADISSLKNQISPRCPSFDAIAGCLWRVRTRTLMSPQSTTRLLFPIDTRFRSKPSLPNGYYGCAVVFPCAIAKAAELVNSPLYYASNLISQAKKSVVGEEYRASVLDFIEMNGRRGFCSEGTFVVSDMTRLRFVDMDFGWGKGVYGGPARAGTGVVPGMTELGYTTSLPPIQNPLSLPSIHHTINLQMAPMLKFNVQVSKPELIQPQKPTPREFKYLSNIDDQKGLRNHIPFVHFYPPSLASSSKDPVVMIKQALAKALVYYYPVAGRLRCAAKGKLVVDCCGEGVVFREGDANIKLAQLHQVEGGPKPPFPQWECFLADDLWGSVLITDSPLLRMQVTRLTCGGFVLAYTFNHCICDAYGAYLFMTAVSEFCLNPTRTAPSSLPSWGRETLNPRSPPTISYPHHEYDITSSTNHDPTISYAESDFKSLAQTSLFLSQADISSLKNQISPRCPSFDAIAGCLWRVRTRTLMSPQSTTRLLFPIDTRFRSKPSLPNGYYGCAVVFPCAIAKAAELVNSPLYYASNLISQAKKSVVGEEYRASVLDFIEMNGRRGFCSEGTFVVSDMTRLRFVDMDFGWGKGVYGGPARAGTGVVPGMVTSVIAHKNEEGVEGVLVLVSLPVESLDKFHEEVRKEIDRGISSAIHISAL</sequence>
<gene>
    <name evidence="3" type="ORF">C1H46_024757</name>
</gene>
<protein>
    <submittedName>
        <fullName evidence="3">Uncharacterized protein</fullName>
    </submittedName>
</protein>
<evidence type="ECO:0000313" key="3">
    <source>
        <dbReference type="EMBL" id="TQD89622.1"/>
    </source>
</evidence>
<accession>A0A540LTM8</accession>
<dbReference type="GO" id="GO:0016740">
    <property type="term" value="F:transferase activity"/>
    <property type="evidence" value="ECO:0007669"/>
    <property type="project" value="UniProtKB-KW"/>
</dbReference>
<comment type="similarity">
    <text evidence="1">Belongs to the plant acyltransferase family.</text>
</comment>
<organism evidence="3 4">
    <name type="scientific">Malus baccata</name>
    <name type="common">Siberian crab apple</name>
    <name type="synonym">Pyrus baccata</name>
    <dbReference type="NCBI Taxonomy" id="106549"/>
    <lineage>
        <taxon>Eukaryota</taxon>
        <taxon>Viridiplantae</taxon>
        <taxon>Streptophyta</taxon>
        <taxon>Embryophyta</taxon>
        <taxon>Tracheophyta</taxon>
        <taxon>Spermatophyta</taxon>
        <taxon>Magnoliopsida</taxon>
        <taxon>eudicotyledons</taxon>
        <taxon>Gunneridae</taxon>
        <taxon>Pentapetalae</taxon>
        <taxon>rosids</taxon>
        <taxon>fabids</taxon>
        <taxon>Rosales</taxon>
        <taxon>Rosaceae</taxon>
        <taxon>Amygdaloideae</taxon>
        <taxon>Maleae</taxon>
        <taxon>Malus</taxon>
    </lineage>
</organism>
<dbReference type="InterPro" id="IPR050898">
    <property type="entry name" value="Plant_acyltransferase"/>
</dbReference>
<evidence type="ECO:0000256" key="2">
    <source>
        <dbReference type="ARBA" id="ARBA00022679"/>
    </source>
</evidence>
<evidence type="ECO:0000256" key="1">
    <source>
        <dbReference type="ARBA" id="ARBA00009861"/>
    </source>
</evidence>
<dbReference type="PANTHER" id="PTHR31147:SF66">
    <property type="entry name" value="OS05G0315700 PROTEIN"/>
    <property type="match status" value="1"/>
</dbReference>
<name>A0A540LTM8_MALBA</name>
<dbReference type="Proteomes" id="UP000315295">
    <property type="component" value="Unassembled WGS sequence"/>
</dbReference>
<proteinExistence type="inferred from homology"/>
<dbReference type="InterPro" id="IPR023213">
    <property type="entry name" value="CAT-like_dom_sf"/>
</dbReference>
<comment type="caution">
    <text evidence="3">The sequence shown here is derived from an EMBL/GenBank/DDBJ whole genome shotgun (WGS) entry which is preliminary data.</text>
</comment>
<dbReference type="Gene3D" id="3.30.559.10">
    <property type="entry name" value="Chloramphenicol acetyltransferase-like domain"/>
    <property type="match status" value="4"/>
</dbReference>
<evidence type="ECO:0000313" key="4">
    <source>
        <dbReference type="Proteomes" id="UP000315295"/>
    </source>
</evidence>
<dbReference type="SUPFAM" id="SSF52777">
    <property type="entry name" value="CoA-dependent acyltransferases"/>
    <property type="match status" value="2"/>
</dbReference>
<reference evidence="3 4" key="1">
    <citation type="journal article" date="2019" name="G3 (Bethesda)">
        <title>Sequencing of a Wild Apple (Malus baccata) Genome Unravels the Differences Between Cultivated and Wild Apple Species Regarding Disease Resistance and Cold Tolerance.</title>
        <authorList>
            <person name="Chen X."/>
        </authorList>
    </citation>
    <scope>NUCLEOTIDE SEQUENCE [LARGE SCALE GENOMIC DNA]</scope>
    <source>
        <strain evidence="4">cv. Shandingzi</strain>
        <tissue evidence="3">Leaves</tissue>
    </source>
</reference>
<keyword evidence="4" id="KW-1185">Reference proteome</keyword>
<dbReference type="STRING" id="106549.A0A540LTM8"/>
<dbReference type="Pfam" id="PF02458">
    <property type="entry name" value="Transferase"/>
    <property type="match status" value="2"/>
</dbReference>
<dbReference type="GO" id="GO:0009836">
    <property type="term" value="P:fruit ripening, climacteric"/>
    <property type="evidence" value="ECO:0007669"/>
    <property type="project" value="UniProtKB-ARBA"/>
</dbReference>
<dbReference type="EMBL" id="VIEB01000472">
    <property type="protein sequence ID" value="TQD89622.1"/>
    <property type="molecule type" value="Genomic_DNA"/>
</dbReference>